<gene>
    <name evidence="2" type="ORF">SAMN04488105_107181</name>
</gene>
<name>A0A1G7FMY0_9RHOB</name>
<evidence type="ECO:0000256" key="1">
    <source>
        <dbReference type="SAM" id="MobiDB-lite"/>
    </source>
</evidence>
<sequence length="70" mass="7354">MPGYYLPDPCGAGADRGRSHGDPHTCHLRPERAEVAGPVKMLSAADDPKDVAGPDAYIVTQILPKCAPLS</sequence>
<dbReference type="Proteomes" id="UP000198994">
    <property type="component" value="Unassembled WGS sequence"/>
</dbReference>
<keyword evidence="3" id="KW-1185">Reference proteome</keyword>
<organism evidence="2 3">
    <name type="scientific">Salipiger thiooxidans</name>
    <dbReference type="NCBI Taxonomy" id="282683"/>
    <lineage>
        <taxon>Bacteria</taxon>
        <taxon>Pseudomonadati</taxon>
        <taxon>Pseudomonadota</taxon>
        <taxon>Alphaproteobacteria</taxon>
        <taxon>Rhodobacterales</taxon>
        <taxon>Roseobacteraceae</taxon>
        <taxon>Salipiger</taxon>
    </lineage>
</organism>
<accession>A0A1G7FMY0</accession>
<dbReference type="EMBL" id="FNAV01000007">
    <property type="protein sequence ID" value="SDE77213.1"/>
    <property type="molecule type" value="Genomic_DNA"/>
</dbReference>
<proteinExistence type="predicted"/>
<protein>
    <submittedName>
        <fullName evidence="2">Uncharacterized protein</fullName>
    </submittedName>
</protein>
<evidence type="ECO:0000313" key="3">
    <source>
        <dbReference type="Proteomes" id="UP000198994"/>
    </source>
</evidence>
<reference evidence="3" key="1">
    <citation type="submission" date="2016-10" db="EMBL/GenBank/DDBJ databases">
        <authorList>
            <person name="Varghese N."/>
            <person name="Submissions S."/>
        </authorList>
    </citation>
    <scope>NUCLEOTIDE SEQUENCE [LARGE SCALE GENOMIC DNA]</scope>
    <source>
        <strain evidence="3">DSM 10146</strain>
    </source>
</reference>
<feature type="region of interest" description="Disordered" evidence="1">
    <location>
        <begin position="1"/>
        <end position="23"/>
    </location>
</feature>
<evidence type="ECO:0000313" key="2">
    <source>
        <dbReference type="EMBL" id="SDE77213.1"/>
    </source>
</evidence>
<dbReference type="AlphaFoldDB" id="A0A1G7FMY0"/>